<gene>
    <name evidence="1" type="ORF">N7450_008543</name>
</gene>
<dbReference type="AlphaFoldDB" id="A0AAD6DDY7"/>
<accession>A0AAD6DDY7</accession>
<organism evidence="1 2">
    <name type="scientific">Penicillium hetheringtonii</name>
    <dbReference type="NCBI Taxonomy" id="911720"/>
    <lineage>
        <taxon>Eukaryota</taxon>
        <taxon>Fungi</taxon>
        <taxon>Dikarya</taxon>
        <taxon>Ascomycota</taxon>
        <taxon>Pezizomycotina</taxon>
        <taxon>Eurotiomycetes</taxon>
        <taxon>Eurotiomycetidae</taxon>
        <taxon>Eurotiales</taxon>
        <taxon>Aspergillaceae</taxon>
        <taxon>Penicillium</taxon>
    </lineage>
</organism>
<proteinExistence type="predicted"/>
<protein>
    <submittedName>
        <fullName evidence="1">Uncharacterized protein</fullName>
    </submittedName>
</protein>
<comment type="caution">
    <text evidence="1">The sequence shown here is derived from an EMBL/GenBank/DDBJ whole genome shotgun (WGS) entry which is preliminary data.</text>
</comment>
<evidence type="ECO:0000313" key="2">
    <source>
        <dbReference type="Proteomes" id="UP001216150"/>
    </source>
</evidence>
<evidence type="ECO:0000313" key="1">
    <source>
        <dbReference type="EMBL" id="KAJ5574644.1"/>
    </source>
</evidence>
<name>A0AAD6DDY7_9EURO</name>
<reference evidence="1 2" key="1">
    <citation type="journal article" date="2023" name="IMA Fungus">
        <title>Comparative genomic study of the Penicillium genus elucidates a diverse pangenome and 15 lateral gene transfer events.</title>
        <authorList>
            <person name="Petersen C."/>
            <person name="Sorensen T."/>
            <person name="Nielsen M.R."/>
            <person name="Sondergaard T.E."/>
            <person name="Sorensen J.L."/>
            <person name="Fitzpatrick D.A."/>
            <person name="Frisvad J.C."/>
            <person name="Nielsen K.L."/>
        </authorList>
    </citation>
    <scope>NUCLEOTIDE SEQUENCE [LARGE SCALE GENOMIC DNA]</scope>
    <source>
        <strain evidence="1 2">IBT 29057</strain>
    </source>
</reference>
<sequence length="63" mass="7146">MDVIVKSEEKNNTTYIMLPGNSGPAPESEPDIEITEKGQRVPSLFEKGLLWRRFMEVEVHSQG</sequence>
<dbReference type="EMBL" id="JAQJAC010000008">
    <property type="protein sequence ID" value="KAJ5574644.1"/>
    <property type="molecule type" value="Genomic_DNA"/>
</dbReference>
<dbReference type="Proteomes" id="UP001216150">
    <property type="component" value="Unassembled WGS sequence"/>
</dbReference>
<keyword evidence="2" id="KW-1185">Reference proteome</keyword>